<dbReference type="EMBL" id="OV725079">
    <property type="protein sequence ID" value="CAH1396526.1"/>
    <property type="molecule type" value="Genomic_DNA"/>
</dbReference>
<dbReference type="InterPro" id="IPR003689">
    <property type="entry name" value="ZIP"/>
</dbReference>
<feature type="transmembrane region" description="Helical" evidence="6">
    <location>
        <begin position="179"/>
        <end position="201"/>
    </location>
</feature>
<feature type="transmembrane region" description="Helical" evidence="6">
    <location>
        <begin position="430"/>
        <end position="450"/>
    </location>
</feature>
<comment type="similarity">
    <text evidence="2">Belongs to the ZIP transporter (TC 2.A.5) family.</text>
</comment>
<dbReference type="Pfam" id="PF21116">
    <property type="entry name" value="EF-hand_Zip"/>
    <property type="match status" value="1"/>
</dbReference>
<evidence type="ECO:0000313" key="10">
    <source>
        <dbReference type="Proteomes" id="UP001152798"/>
    </source>
</evidence>
<evidence type="ECO:0000259" key="8">
    <source>
        <dbReference type="Pfam" id="PF21116"/>
    </source>
</evidence>
<feature type="domain" description="Zinc transporter ZIP4/12 EF-hand" evidence="8">
    <location>
        <begin position="24"/>
        <end position="137"/>
    </location>
</feature>
<name>A0A9P0H6W7_NEZVI</name>
<reference evidence="9" key="1">
    <citation type="submission" date="2022-01" db="EMBL/GenBank/DDBJ databases">
        <authorList>
            <person name="King R."/>
        </authorList>
    </citation>
    <scope>NUCLEOTIDE SEQUENCE</scope>
</reference>
<dbReference type="PANTHER" id="PTHR12191:SF31">
    <property type="entry name" value="IP18018P"/>
    <property type="match status" value="1"/>
</dbReference>
<proteinExistence type="inferred from homology"/>
<gene>
    <name evidence="9" type="ORF">NEZAVI_LOCUS6579</name>
</gene>
<keyword evidence="10" id="KW-1185">Reference proteome</keyword>
<protein>
    <recommendedName>
        <fullName evidence="8">Zinc transporter ZIP4/12 EF-hand domain-containing protein</fullName>
    </recommendedName>
</protein>
<feature type="transmembrane region" description="Helical" evidence="6">
    <location>
        <begin position="213"/>
        <end position="234"/>
    </location>
</feature>
<dbReference type="GO" id="GO:0030003">
    <property type="term" value="P:intracellular monoatomic cation homeostasis"/>
    <property type="evidence" value="ECO:0007669"/>
    <property type="project" value="TreeGrafter"/>
</dbReference>
<keyword evidence="4 6" id="KW-1133">Transmembrane helix</keyword>
<feature type="signal peptide" evidence="7">
    <location>
        <begin position="1"/>
        <end position="19"/>
    </location>
</feature>
<evidence type="ECO:0000256" key="5">
    <source>
        <dbReference type="ARBA" id="ARBA00023136"/>
    </source>
</evidence>
<evidence type="ECO:0000256" key="1">
    <source>
        <dbReference type="ARBA" id="ARBA00004141"/>
    </source>
</evidence>
<accession>A0A9P0H6W7</accession>
<keyword evidence="7" id="KW-0732">Signal</keyword>
<dbReference type="AlphaFoldDB" id="A0A9P0H6W7"/>
<dbReference type="OrthoDB" id="200954at2759"/>
<evidence type="ECO:0000313" key="9">
    <source>
        <dbReference type="EMBL" id="CAH1396526.1"/>
    </source>
</evidence>
<dbReference type="InterPro" id="IPR049406">
    <property type="entry name" value="ZIP4_12_EF-hand"/>
</dbReference>
<evidence type="ECO:0000256" key="3">
    <source>
        <dbReference type="ARBA" id="ARBA00022692"/>
    </source>
</evidence>
<feature type="transmembrane region" description="Helical" evidence="6">
    <location>
        <begin position="246"/>
        <end position="267"/>
    </location>
</feature>
<dbReference type="PANTHER" id="PTHR12191">
    <property type="entry name" value="SOLUTE CARRIER FAMILY 39"/>
    <property type="match status" value="1"/>
</dbReference>
<feature type="transmembrane region" description="Helical" evidence="6">
    <location>
        <begin position="370"/>
        <end position="390"/>
    </location>
</feature>
<dbReference type="GO" id="GO:0005385">
    <property type="term" value="F:zinc ion transmembrane transporter activity"/>
    <property type="evidence" value="ECO:0007669"/>
    <property type="project" value="TreeGrafter"/>
</dbReference>
<dbReference type="InterPro" id="IPR050799">
    <property type="entry name" value="ZIP_Transporter"/>
</dbReference>
<dbReference type="GO" id="GO:0140410">
    <property type="term" value="F:monoatomic cation:bicarbonate symporter activity"/>
    <property type="evidence" value="ECO:0007669"/>
    <property type="project" value="TreeGrafter"/>
</dbReference>
<feature type="transmembrane region" description="Helical" evidence="6">
    <location>
        <begin position="396"/>
        <end position="418"/>
    </location>
</feature>
<feature type="chain" id="PRO_5040214533" description="Zinc transporter ZIP4/12 EF-hand domain-containing protein" evidence="7">
    <location>
        <begin position="20"/>
        <end position="462"/>
    </location>
</feature>
<evidence type="ECO:0000256" key="7">
    <source>
        <dbReference type="SAM" id="SignalP"/>
    </source>
</evidence>
<evidence type="ECO:0000256" key="4">
    <source>
        <dbReference type="ARBA" id="ARBA00022989"/>
    </source>
</evidence>
<comment type="subcellular location">
    <subcellularLocation>
        <location evidence="1">Membrane</location>
        <topology evidence="1">Multi-pass membrane protein</topology>
    </subcellularLocation>
</comment>
<organism evidence="9 10">
    <name type="scientific">Nezara viridula</name>
    <name type="common">Southern green stink bug</name>
    <name type="synonym">Cimex viridulus</name>
    <dbReference type="NCBI Taxonomy" id="85310"/>
    <lineage>
        <taxon>Eukaryota</taxon>
        <taxon>Metazoa</taxon>
        <taxon>Ecdysozoa</taxon>
        <taxon>Arthropoda</taxon>
        <taxon>Hexapoda</taxon>
        <taxon>Insecta</taxon>
        <taxon>Pterygota</taxon>
        <taxon>Neoptera</taxon>
        <taxon>Paraneoptera</taxon>
        <taxon>Hemiptera</taxon>
        <taxon>Heteroptera</taxon>
        <taxon>Panheteroptera</taxon>
        <taxon>Pentatomomorpha</taxon>
        <taxon>Pentatomoidea</taxon>
        <taxon>Pentatomidae</taxon>
        <taxon>Pentatominae</taxon>
        <taxon>Nezara</taxon>
    </lineage>
</organism>
<evidence type="ECO:0000256" key="2">
    <source>
        <dbReference type="ARBA" id="ARBA00006939"/>
    </source>
</evidence>
<dbReference type="GO" id="GO:0071578">
    <property type="term" value="P:zinc ion import across plasma membrane"/>
    <property type="evidence" value="ECO:0007669"/>
    <property type="project" value="TreeGrafter"/>
</dbReference>
<sequence length="462" mass="50635">MGLLRFVSLLLFIGIAVDCSQEDVFLKNIFNRYGGTKGITFEGLEHLMENLGLGGLKFEKSHNESLHKTPDGEFKELHDSESLHKHNHTRQRRAFKPEETCLTPQDLLVYYGLQAGHGVLISKDNFVVMCPAIIHQLDRRLCSPRAIFNQAPDLGFLGTCLHKVSKTHCPINSSTTHIAWIYAIISVLVMSVVGLLGVLLVPILDKAFFSKLLSLLGALAVGTLSGDALLHLLPHALQAHPGGEVVITRAGSTFLTLLLFFAIEAAFHAKGNRKRIKKIEEIENTSYMMVPVKNEGHSHSDQKGTSVIWMIITGDGLHNLTDGLAMGAAFRQDVMTGLATALAVFSHELPHELGDFALLLQNGMDLKTAVIYNLASSVLSLIGVILGLLLADYSEAALWIYAATAGSFLYISLATLIPEMQKQVTSLSHLCIQLIGMFLGGGLMFVIAIYEHSFHEFLKELD</sequence>
<keyword evidence="3 6" id="KW-0812">Transmembrane</keyword>
<evidence type="ECO:0000256" key="6">
    <source>
        <dbReference type="SAM" id="Phobius"/>
    </source>
</evidence>
<dbReference type="Proteomes" id="UP001152798">
    <property type="component" value="Chromosome 3"/>
</dbReference>
<keyword evidence="5 6" id="KW-0472">Membrane</keyword>
<dbReference type="GO" id="GO:0005886">
    <property type="term" value="C:plasma membrane"/>
    <property type="evidence" value="ECO:0007669"/>
    <property type="project" value="TreeGrafter"/>
</dbReference>
<dbReference type="Pfam" id="PF02535">
    <property type="entry name" value="Zip"/>
    <property type="match status" value="1"/>
</dbReference>